<protein>
    <submittedName>
        <fullName evidence="1">Uncharacterized protein</fullName>
    </submittedName>
</protein>
<dbReference type="AlphaFoldDB" id="A0A1G9B8I0"/>
<dbReference type="EMBL" id="FNDJ01000015">
    <property type="protein sequence ID" value="SDK35769.1"/>
    <property type="molecule type" value="Genomic_DNA"/>
</dbReference>
<evidence type="ECO:0000313" key="1">
    <source>
        <dbReference type="EMBL" id="SDK35769.1"/>
    </source>
</evidence>
<name>A0A1G9B8I0_9ACTN</name>
<organism evidence="1 2">
    <name type="scientific">Nonomuraea jiangxiensis</name>
    <dbReference type="NCBI Taxonomy" id="633440"/>
    <lineage>
        <taxon>Bacteria</taxon>
        <taxon>Bacillati</taxon>
        <taxon>Actinomycetota</taxon>
        <taxon>Actinomycetes</taxon>
        <taxon>Streptosporangiales</taxon>
        <taxon>Streptosporangiaceae</taxon>
        <taxon>Nonomuraea</taxon>
    </lineage>
</organism>
<reference evidence="1 2" key="1">
    <citation type="submission" date="2016-10" db="EMBL/GenBank/DDBJ databases">
        <authorList>
            <person name="de Groot N.N."/>
        </authorList>
    </citation>
    <scope>NUCLEOTIDE SEQUENCE [LARGE SCALE GENOMIC DNA]</scope>
    <source>
        <strain evidence="1 2">CGMCC 4.6533</strain>
    </source>
</reference>
<dbReference type="Proteomes" id="UP000199202">
    <property type="component" value="Unassembled WGS sequence"/>
</dbReference>
<sequence>MTLRPTSKRRSSMFTVLARTDEVVLACGVLRSHGWALKAAMDRTAGAQAEGLRNCPIIAA</sequence>
<keyword evidence="2" id="KW-1185">Reference proteome</keyword>
<gene>
    <name evidence="1" type="ORF">SAMN05421869_115189</name>
</gene>
<evidence type="ECO:0000313" key="2">
    <source>
        <dbReference type="Proteomes" id="UP000199202"/>
    </source>
</evidence>
<accession>A0A1G9B8I0</accession>
<proteinExistence type="predicted"/>